<dbReference type="GO" id="GO:0005509">
    <property type="term" value="F:calcium ion binding"/>
    <property type="evidence" value="ECO:0007669"/>
    <property type="project" value="InterPro"/>
</dbReference>
<dbReference type="Gene3D" id="2.60.60.20">
    <property type="entry name" value="PLAT/LH2 domain"/>
    <property type="match status" value="1"/>
</dbReference>
<dbReference type="PROSITE" id="PS50095">
    <property type="entry name" value="PLAT"/>
    <property type="match status" value="1"/>
</dbReference>
<evidence type="ECO:0000256" key="5">
    <source>
        <dbReference type="ARBA" id="ARBA00022989"/>
    </source>
</evidence>
<feature type="transmembrane region" description="Helical" evidence="10">
    <location>
        <begin position="657"/>
        <end position="680"/>
    </location>
</feature>
<keyword evidence="6 10" id="KW-0472">Membrane</keyword>
<evidence type="ECO:0000256" key="10">
    <source>
        <dbReference type="SAM" id="Phobius"/>
    </source>
</evidence>
<feature type="transmembrane region" description="Helical" evidence="10">
    <location>
        <begin position="1013"/>
        <end position="1034"/>
    </location>
</feature>
<keyword evidence="7" id="KW-0325">Glycoprotein</keyword>
<dbReference type="Proteomes" id="UP001186944">
    <property type="component" value="Unassembled WGS sequence"/>
</dbReference>
<evidence type="ECO:0000259" key="11">
    <source>
        <dbReference type="PROSITE" id="PS50095"/>
    </source>
</evidence>
<sequence length="1311" mass="149902">MRAAIHDTLLSRSKLTQAGAGVNTLNKTNIKLTVEKETVQTFQNKTLKRSDVKLSIDLDNMQNTAEEVELWVSSYTKQPYIYASGASQISSNAVNISTRNSDEQEINLPRTVHFSNSRYASFKHYYAANISDGIDPMFYFVTDLVASDSVLVYIMPDDVDFADLREEDMYNAYLSLGDYPTSESHSFMKSLEARDWEDPYGFKVFVPSGTFSAGRVYIGLKPKTIAPTQNQDRRRRKRSICTSNCTTSDFNPIDSNFSIAIVTTGCRSYDEAQNAWVDTGCRVLDLSTINETVCFCDNSPSNTFASTFYVPPNTIDFHAVWSKFDPTNAAVYGTLIALLVVYFLALPWFRRQDGRDLDRWATMFLCDSEISDSYFYLLSVQTGLRRESGTTSNVNFIVGAEHGDTGVRVLSDGFTKGFEAGSFRTFLMGTPVPLGELTYFRLWHDNSGLGDMRSWYLHKIMVDDLQTKRRYVFMCDKWLAVEQDDGMIERVLPVCSKDALTSYDQLISQHARFNATENHLWLSMIIRPQRSNFTRVQRLSSALALLFLTMIASAMFYRDSSEVQPSEVSIGILRFSLTSLYTSFMSILIATVPMICITMIFRKSRKPPKKDAQSRLRDSLLQKLKRNKSENMSPAEKKLQSHYVDFLKETEMPLPHWAVYIAWFLLALAVVTSAFFLILYSMEWGKSKSETWLSTFFLSFLESIFVMDPLNVILMAVLIALVIRKPVDNDSPDVDMGKIKEAAQNFGSDPSRSYMTFRMQVLSKQGPPEEVVLEGARKQREQEVQAQAVFRRLIIYAIFVFVVFSISYINRDARSFNLKRSLDGQLYESSIYTLGFQNVNTTLGLFQWLQYTLFPRYFPETYYNGDSLPVLDKLYFGDLENVRIGPGRLRQVRMRKVTCKYIIDDRHPCVEKYDEDEEDNGNYCIGWEPYNSSCAQNAARFTTDGWVYKSADDIWGMSYMGRRAFYGGGGYVVTFDINQANSISILNELSSYAWIDRQTRAVFFEFTLYNPNINLFMSAIYLTEFLPTGGILTWMDLQSFRPYQALGAIGAYALICYFIYFIFLIVSIVRMIIQVRKEGKSFFKKTWNLVDLLCIVLGITGIVLWALRLKYSNDALDRYYNSRTTFVTFHHIVYWDNAFVIVMAIITFIATIRILQILGYNRRMTQLVEVIAGAGPDLSSFALVFGIVYFAYVITGYLLFGANVKGYRSVFVAFGSLTNSIIGKNHLDIITSAGPLMAELYYFTYILIVILILISMFAVILNQSISTVRQEIQQEKVYGLTNVIADSFKDIFGSLFRFPRRKNDEHEVPKV</sequence>
<keyword evidence="3 10" id="KW-0812">Transmembrane</keyword>
<dbReference type="InterPro" id="IPR051223">
    <property type="entry name" value="Polycystin"/>
</dbReference>
<evidence type="ECO:0000256" key="3">
    <source>
        <dbReference type="ARBA" id="ARBA00022692"/>
    </source>
</evidence>
<dbReference type="EMBL" id="VSWD01000010">
    <property type="protein sequence ID" value="KAK3090071.1"/>
    <property type="molecule type" value="Genomic_DNA"/>
</dbReference>
<accession>A0AA89BQB7</accession>
<feature type="transmembrane region" description="Helical" evidence="10">
    <location>
        <begin position="700"/>
        <end position="723"/>
    </location>
</feature>
<feature type="disulfide bond" evidence="8">
    <location>
        <begin position="899"/>
        <end position="909"/>
    </location>
</feature>
<feature type="transmembrane region" description="Helical" evidence="10">
    <location>
        <begin position="577"/>
        <end position="601"/>
    </location>
</feature>
<dbReference type="InterPro" id="IPR036392">
    <property type="entry name" value="PLAT/LH2_dom_sf"/>
</dbReference>
<proteinExistence type="inferred from homology"/>
<keyword evidence="4" id="KW-0732">Signal</keyword>
<dbReference type="SUPFAM" id="SSF49723">
    <property type="entry name" value="Lipase/lipooxygenase domain (PLAT/LH2 domain)"/>
    <property type="match status" value="1"/>
</dbReference>
<dbReference type="Pfam" id="PF08016">
    <property type="entry name" value="PKD_channel"/>
    <property type="match status" value="1"/>
</dbReference>
<evidence type="ECO:0000256" key="7">
    <source>
        <dbReference type="ARBA" id="ARBA00023180"/>
    </source>
</evidence>
<evidence type="ECO:0000256" key="9">
    <source>
        <dbReference type="PROSITE-ProRule" id="PRU00152"/>
    </source>
</evidence>
<dbReference type="Pfam" id="PF20519">
    <property type="entry name" value="Polycystin_dom"/>
    <property type="match status" value="1"/>
</dbReference>
<gene>
    <name evidence="12" type="ORF">FSP39_008948</name>
</gene>
<evidence type="ECO:0000313" key="12">
    <source>
        <dbReference type="EMBL" id="KAK3090071.1"/>
    </source>
</evidence>
<feature type="transmembrane region" description="Helical" evidence="10">
    <location>
        <begin position="1240"/>
        <end position="1261"/>
    </location>
</feature>
<dbReference type="PRINTS" id="PR01433">
    <property type="entry name" value="POLYCYSTIN2"/>
</dbReference>
<keyword evidence="5 10" id="KW-1133">Transmembrane helix</keyword>
<dbReference type="GO" id="GO:0016020">
    <property type="term" value="C:membrane"/>
    <property type="evidence" value="ECO:0007669"/>
    <property type="project" value="UniProtKB-SubCell"/>
</dbReference>
<dbReference type="InterPro" id="IPR003915">
    <property type="entry name" value="PKD_2"/>
</dbReference>
<evidence type="ECO:0000313" key="13">
    <source>
        <dbReference type="Proteomes" id="UP001186944"/>
    </source>
</evidence>
<dbReference type="GO" id="GO:0050982">
    <property type="term" value="P:detection of mechanical stimulus"/>
    <property type="evidence" value="ECO:0007669"/>
    <property type="project" value="TreeGrafter"/>
</dbReference>
<feature type="transmembrane region" description="Helical" evidence="10">
    <location>
        <begin position="829"/>
        <end position="849"/>
    </location>
</feature>
<reference evidence="12" key="1">
    <citation type="submission" date="2019-08" db="EMBL/GenBank/DDBJ databases">
        <title>The improved chromosome-level genome for the pearl oyster Pinctada fucata martensii using PacBio sequencing and Hi-C.</title>
        <authorList>
            <person name="Zheng Z."/>
        </authorList>
    </citation>
    <scope>NUCLEOTIDE SEQUENCE</scope>
    <source>
        <strain evidence="12">ZZ-2019</strain>
        <tissue evidence="12">Adductor muscle</tissue>
    </source>
</reference>
<dbReference type="InterPro" id="IPR001024">
    <property type="entry name" value="PLAT/LH2_dom"/>
</dbReference>
<keyword evidence="13" id="KW-1185">Reference proteome</keyword>
<dbReference type="InterPro" id="IPR013122">
    <property type="entry name" value="PKD1_2_channel"/>
</dbReference>
<dbReference type="Gene3D" id="1.10.287.70">
    <property type="match status" value="1"/>
</dbReference>
<dbReference type="GO" id="GO:0005262">
    <property type="term" value="F:calcium channel activity"/>
    <property type="evidence" value="ECO:0007669"/>
    <property type="project" value="TreeGrafter"/>
</dbReference>
<dbReference type="PANTHER" id="PTHR10877:SF150">
    <property type="entry name" value="REJ DOMAIN-CONTAINING PROTEIN"/>
    <property type="match status" value="1"/>
</dbReference>
<organism evidence="12 13">
    <name type="scientific">Pinctada imbricata</name>
    <name type="common">Atlantic pearl-oyster</name>
    <name type="synonym">Pinctada martensii</name>
    <dbReference type="NCBI Taxonomy" id="66713"/>
    <lineage>
        <taxon>Eukaryota</taxon>
        <taxon>Metazoa</taxon>
        <taxon>Spiralia</taxon>
        <taxon>Lophotrochozoa</taxon>
        <taxon>Mollusca</taxon>
        <taxon>Bivalvia</taxon>
        <taxon>Autobranchia</taxon>
        <taxon>Pteriomorphia</taxon>
        <taxon>Pterioida</taxon>
        <taxon>Pterioidea</taxon>
        <taxon>Pteriidae</taxon>
        <taxon>Pinctada</taxon>
    </lineage>
</organism>
<evidence type="ECO:0000256" key="2">
    <source>
        <dbReference type="ARBA" id="ARBA00007200"/>
    </source>
</evidence>
<feature type="transmembrane region" description="Helical" evidence="10">
    <location>
        <begin position="1181"/>
        <end position="1200"/>
    </location>
</feature>
<feature type="transmembrane region" description="Helical" evidence="10">
    <location>
        <begin position="329"/>
        <end position="349"/>
    </location>
</feature>
<feature type="transmembrane region" description="Helical" evidence="10">
    <location>
        <begin position="539"/>
        <end position="557"/>
    </location>
</feature>
<comment type="caution">
    <text evidence="9">Lacks conserved residue(s) required for the propagation of feature annotation.</text>
</comment>
<evidence type="ECO:0000256" key="6">
    <source>
        <dbReference type="ARBA" id="ARBA00023136"/>
    </source>
</evidence>
<name>A0AA89BQB7_PINIB</name>
<comment type="subcellular location">
    <subcellularLocation>
        <location evidence="1">Membrane</location>
        <topology evidence="1">Multi-pass membrane protein</topology>
    </subcellularLocation>
</comment>
<comment type="similarity">
    <text evidence="2">Belongs to the polycystin family.</text>
</comment>
<dbReference type="FunFam" id="2.60.60.20:FF:000022">
    <property type="entry name" value="Uncharacterized protein"/>
    <property type="match status" value="1"/>
</dbReference>
<dbReference type="SMART" id="SM00308">
    <property type="entry name" value="LH2"/>
    <property type="match status" value="1"/>
</dbReference>
<dbReference type="InterPro" id="IPR046791">
    <property type="entry name" value="Polycystin_dom"/>
</dbReference>
<feature type="transmembrane region" description="Helical" evidence="10">
    <location>
        <begin position="1089"/>
        <end position="1107"/>
    </location>
</feature>
<feature type="transmembrane region" description="Helical" evidence="10">
    <location>
        <begin position="789"/>
        <end position="809"/>
    </location>
</feature>
<evidence type="ECO:0000256" key="4">
    <source>
        <dbReference type="ARBA" id="ARBA00022729"/>
    </source>
</evidence>
<protein>
    <recommendedName>
        <fullName evidence="11">PLAT domain-containing protein</fullName>
    </recommendedName>
</protein>
<evidence type="ECO:0000256" key="1">
    <source>
        <dbReference type="ARBA" id="ARBA00004141"/>
    </source>
</evidence>
<evidence type="ECO:0000256" key="8">
    <source>
        <dbReference type="PIRSR" id="PIRSR603915-2"/>
    </source>
</evidence>
<feature type="transmembrane region" description="Helical" evidence="10">
    <location>
        <begin position="1046"/>
        <end position="1069"/>
    </location>
</feature>
<feature type="domain" description="PLAT" evidence="11">
    <location>
        <begin position="374"/>
        <end position="493"/>
    </location>
</feature>
<comment type="caution">
    <text evidence="12">The sequence shown here is derived from an EMBL/GenBank/DDBJ whole genome shotgun (WGS) entry which is preliminary data.</text>
</comment>
<dbReference type="PANTHER" id="PTHR10877">
    <property type="entry name" value="POLYCYSTIN FAMILY MEMBER"/>
    <property type="match status" value="1"/>
</dbReference>
<dbReference type="Pfam" id="PF01477">
    <property type="entry name" value="PLAT"/>
    <property type="match status" value="1"/>
</dbReference>
<feature type="transmembrane region" description="Helical" evidence="10">
    <location>
        <begin position="1138"/>
        <end position="1160"/>
    </location>
</feature>